<dbReference type="Pfam" id="PF04951">
    <property type="entry name" value="Peptidase_M55"/>
    <property type="match status" value="1"/>
</dbReference>
<gene>
    <name evidence="1" type="ORF">GCM10009001_05830</name>
</gene>
<accession>A0ABP3QNR5</accession>
<dbReference type="RefSeq" id="WP_343810125.1">
    <property type="nucleotide sequence ID" value="NZ_BAAADS010000001.1"/>
</dbReference>
<sequence length="273" mass="29746">MKVFISADIEGVSGVVDREHTAREGKEHELARKLMTCEVNACIEGALQEGAREIVVNDSHGTMRNILQDHLFSEAELILGSPKKLAMMEGIDETFDAAFFVGYHTRMGANGILNHTFSGRTIKSILINGVEYGEFGINALVAGYYGVPVVFVSGCDLLANEAVTYVPNIQRAVVKKTINRTSAQNLHPIKARSIIREKSAAALSTKDSMSPFVIDTPLTVQVEFLNTGLADAAEISPVVERLTPLAVNFTSNDIIESYRLIRSLIMMANSTLS</sequence>
<protein>
    <submittedName>
        <fullName evidence="1">M55 family metallopeptidase</fullName>
    </submittedName>
</protein>
<dbReference type="EMBL" id="BAAADS010000001">
    <property type="protein sequence ID" value="GAA0592480.1"/>
    <property type="molecule type" value="Genomic_DNA"/>
</dbReference>
<evidence type="ECO:0000313" key="2">
    <source>
        <dbReference type="Proteomes" id="UP001500866"/>
    </source>
</evidence>
<dbReference type="PIRSF" id="PIRSF015853">
    <property type="entry name" value="Pep_DppA"/>
    <property type="match status" value="1"/>
</dbReference>
<dbReference type="InterPro" id="IPR036177">
    <property type="entry name" value="Peptidase_M55_sf"/>
</dbReference>
<dbReference type="SUPFAM" id="SSF63992">
    <property type="entry name" value="Dipeptide transport protein"/>
    <property type="match status" value="1"/>
</dbReference>
<reference evidence="2" key="1">
    <citation type="journal article" date="2019" name="Int. J. Syst. Evol. Microbiol.">
        <title>The Global Catalogue of Microorganisms (GCM) 10K type strain sequencing project: providing services to taxonomists for standard genome sequencing and annotation.</title>
        <authorList>
            <consortium name="The Broad Institute Genomics Platform"/>
            <consortium name="The Broad Institute Genome Sequencing Center for Infectious Disease"/>
            <person name="Wu L."/>
            <person name="Ma J."/>
        </authorList>
    </citation>
    <scope>NUCLEOTIDE SEQUENCE [LARGE SCALE GENOMIC DNA]</scope>
    <source>
        <strain evidence="2">JCM 15395</strain>
    </source>
</reference>
<dbReference type="InterPro" id="IPR007035">
    <property type="entry name" value="Peptidase_M55"/>
</dbReference>
<keyword evidence="2" id="KW-1185">Reference proteome</keyword>
<organism evidence="1 2">
    <name type="scientific">Virgibacillus siamensis</name>
    <dbReference type="NCBI Taxonomy" id="480071"/>
    <lineage>
        <taxon>Bacteria</taxon>
        <taxon>Bacillati</taxon>
        <taxon>Bacillota</taxon>
        <taxon>Bacilli</taxon>
        <taxon>Bacillales</taxon>
        <taxon>Bacillaceae</taxon>
        <taxon>Virgibacillus</taxon>
    </lineage>
</organism>
<comment type="caution">
    <text evidence="1">The sequence shown here is derived from an EMBL/GenBank/DDBJ whole genome shotgun (WGS) entry which is preliminary data.</text>
</comment>
<dbReference type="CDD" id="cd08663">
    <property type="entry name" value="DAP_dppA_1"/>
    <property type="match status" value="1"/>
</dbReference>
<dbReference type="InterPro" id="IPR027476">
    <property type="entry name" value="DppA_N"/>
</dbReference>
<dbReference type="Proteomes" id="UP001500866">
    <property type="component" value="Unassembled WGS sequence"/>
</dbReference>
<proteinExistence type="predicted"/>
<dbReference type="Gene3D" id="3.40.50.10780">
    <property type="entry name" value="Dipeptide transport protein"/>
    <property type="match status" value="1"/>
</dbReference>
<evidence type="ECO:0000313" key="1">
    <source>
        <dbReference type="EMBL" id="GAA0592480.1"/>
    </source>
</evidence>
<dbReference type="Gene3D" id="3.30.1360.130">
    <property type="entry name" value="Dipeptide transport protein"/>
    <property type="match status" value="1"/>
</dbReference>
<name>A0ABP3QNR5_9BACI</name>